<dbReference type="Pfam" id="PF01957">
    <property type="entry name" value="NfeD"/>
    <property type="match status" value="1"/>
</dbReference>
<dbReference type="SUPFAM" id="SSF141322">
    <property type="entry name" value="NfeD domain-like"/>
    <property type="match status" value="1"/>
</dbReference>
<dbReference type="RefSeq" id="WP_274494775.1">
    <property type="nucleotide sequence ID" value="NZ_CP118166.1"/>
</dbReference>
<organism evidence="3 4">
    <name type="scientific">Hyphococcus flavus</name>
    <dbReference type="NCBI Taxonomy" id="1866326"/>
    <lineage>
        <taxon>Bacteria</taxon>
        <taxon>Pseudomonadati</taxon>
        <taxon>Pseudomonadota</taxon>
        <taxon>Alphaproteobacteria</taxon>
        <taxon>Parvularculales</taxon>
        <taxon>Parvularculaceae</taxon>
        <taxon>Hyphococcus</taxon>
    </lineage>
</organism>
<keyword evidence="4" id="KW-1185">Reference proteome</keyword>
<dbReference type="Gene3D" id="2.40.50.140">
    <property type="entry name" value="Nucleic acid-binding proteins"/>
    <property type="match status" value="1"/>
</dbReference>
<dbReference type="EMBL" id="CP118166">
    <property type="protein sequence ID" value="WDI32827.1"/>
    <property type="molecule type" value="Genomic_DNA"/>
</dbReference>
<dbReference type="KEGG" id="hfl:PUV54_06405"/>
<keyword evidence="1" id="KW-0472">Membrane</keyword>
<keyword evidence="1" id="KW-1133">Transmembrane helix</keyword>
<evidence type="ECO:0000256" key="1">
    <source>
        <dbReference type="SAM" id="Phobius"/>
    </source>
</evidence>
<feature type="transmembrane region" description="Helical" evidence="1">
    <location>
        <begin position="12"/>
        <end position="35"/>
    </location>
</feature>
<gene>
    <name evidence="3" type="ORF">PUV54_06405</name>
</gene>
<sequence>MIEIDGLPSNPMTFFLVAGLIGFGGVALAKLYGLIFMRWKTPFRVGEVMAVNRAEVVEWNGEEGYVSAGGELWRATSKDALSAGDKVKVSAVDGLLLKVRKHNA</sequence>
<evidence type="ECO:0000259" key="2">
    <source>
        <dbReference type="Pfam" id="PF01957"/>
    </source>
</evidence>
<dbReference type="InterPro" id="IPR002810">
    <property type="entry name" value="NfeD-like_C"/>
</dbReference>
<name>A0AAE9ZHR1_9PROT</name>
<evidence type="ECO:0000313" key="4">
    <source>
        <dbReference type="Proteomes" id="UP001214043"/>
    </source>
</evidence>
<evidence type="ECO:0000313" key="3">
    <source>
        <dbReference type="EMBL" id="WDI32827.1"/>
    </source>
</evidence>
<dbReference type="Proteomes" id="UP001214043">
    <property type="component" value="Chromosome"/>
</dbReference>
<proteinExistence type="predicted"/>
<accession>A0AAE9ZHR1</accession>
<dbReference type="AlphaFoldDB" id="A0AAE9ZHR1"/>
<reference evidence="3" key="1">
    <citation type="submission" date="2023-02" db="EMBL/GenBank/DDBJ databases">
        <title>Genome sequence of Hyphococcus flavus.</title>
        <authorList>
            <person name="Rong J.-C."/>
            <person name="Zhao Q."/>
            <person name="Yi M."/>
            <person name="Wu J.-Y."/>
        </authorList>
    </citation>
    <scope>NUCLEOTIDE SEQUENCE</scope>
    <source>
        <strain evidence="3">MCCC 1K03223</strain>
    </source>
</reference>
<dbReference type="InterPro" id="IPR012340">
    <property type="entry name" value="NA-bd_OB-fold"/>
</dbReference>
<feature type="domain" description="NfeD-like C-terminal" evidence="2">
    <location>
        <begin position="53"/>
        <end position="101"/>
    </location>
</feature>
<protein>
    <submittedName>
        <fullName evidence="3">NfeD family protein</fullName>
    </submittedName>
</protein>
<keyword evidence="1" id="KW-0812">Transmembrane</keyword>